<proteinExistence type="predicted"/>
<evidence type="ECO:0000256" key="1">
    <source>
        <dbReference type="SAM" id="SignalP"/>
    </source>
</evidence>
<accession>A0ABQ5KH55</accession>
<organism evidence="2 3">
    <name type="scientific">Aduncisulcus paluster</name>
    <dbReference type="NCBI Taxonomy" id="2918883"/>
    <lineage>
        <taxon>Eukaryota</taxon>
        <taxon>Metamonada</taxon>
        <taxon>Carpediemonas-like organisms</taxon>
        <taxon>Aduncisulcus</taxon>
    </lineage>
</organism>
<comment type="caution">
    <text evidence="2">The sequence shown here is derived from an EMBL/GenBank/DDBJ whole genome shotgun (WGS) entry which is preliminary data.</text>
</comment>
<keyword evidence="3" id="KW-1185">Reference proteome</keyword>
<gene>
    <name evidence="2" type="ORF">ADUPG1_006185</name>
</gene>
<protein>
    <submittedName>
        <fullName evidence="2">Uncharacterized protein</fullName>
    </submittedName>
</protein>
<feature type="signal peptide" evidence="1">
    <location>
        <begin position="1"/>
        <end position="20"/>
    </location>
</feature>
<evidence type="ECO:0000313" key="2">
    <source>
        <dbReference type="EMBL" id="GKT31852.1"/>
    </source>
</evidence>
<feature type="non-terminal residue" evidence="2">
    <location>
        <position position="187"/>
    </location>
</feature>
<name>A0ABQ5KH55_9EUKA</name>
<dbReference type="EMBL" id="BQXS01009755">
    <property type="protein sequence ID" value="GKT31852.1"/>
    <property type="molecule type" value="Genomic_DNA"/>
</dbReference>
<reference evidence="2" key="1">
    <citation type="submission" date="2022-03" db="EMBL/GenBank/DDBJ databases">
        <title>Draft genome sequence of Aduncisulcus paluster, a free-living microaerophilic Fornicata.</title>
        <authorList>
            <person name="Yuyama I."/>
            <person name="Kume K."/>
            <person name="Tamura T."/>
            <person name="Inagaki Y."/>
            <person name="Hashimoto T."/>
        </authorList>
    </citation>
    <scope>NUCLEOTIDE SEQUENCE</scope>
    <source>
        <strain evidence="2">NY0171</strain>
    </source>
</reference>
<dbReference type="Proteomes" id="UP001057375">
    <property type="component" value="Unassembled WGS sequence"/>
</dbReference>
<sequence>MNLTVYFVCFVCILFTFSEAYPLTVASYNSSVITYSTTSLLFSVQTANSGYYTYCISNDVGECSWRSASEMEWKTIYFNGTPSTPTISYEEFLPLIIEDGSLTVTFYFCYYNDASHMTESEISEEDSFRFDVSVGSELEMTGMPEKLDQYLSFELFLSTNGYLHSYDMSIYLSIFSENFVNTGKGGD</sequence>
<evidence type="ECO:0000313" key="3">
    <source>
        <dbReference type="Proteomes" id="UP001057375"/>
    </source>
</evidence>
<keyword evidence="1" id="KW-0732">Signal</keyword>
<feature type="chain" id="PRO_5047245075" evidence="1">
    <location>
        <begin position="21"/>
        <end position="187"/>
    </location>
</feature>